<name>A0AAV5QQR9_9ASCO</name>
<reference evidence="1 2" key="1">
    <citation type="journal article" date="2023" name="Elife">
        <title>Identification of key yeast species and microbe-microbe interactions impacting larval growth of Drosophila in the wild.</title>
        <authorList>
            <person name="Mure A."/>
            <person name="Sugiura Y."/>
            <person name="Maeda R."/>
            <person name="Honda K."/>
            <person name="Sakurai N."/>
            <person name="Takahashi Y."/>
            <person name="Watada M."/>
            <person name="Katoh T."/>
            <person name="Gotoh A."/>
            <person name="Gotoh Y."/>
            <person name="Taniguchi I."/>
            <person name="Nakamura K."/>
            <person name="Hayashi T."/>
            <person name="Katayama T."/>
            <person name="Uemura T."/>
            <person name="Hattori Y."/>
        </authorList>
    </citation>
    <scope>NUCLEOTIDE SEQUENCE [LARGE SCALE GENOMIC DNA]</scope>
    <source>
        <strain evidence="1 2">SC-9</strain>
    </source>
</reference>
<evidence type="ECO:0000313" key="2">
    <source>
        <dbReference type="Proteomes" id="UP001360560"/>
    </source>
</evidence>
<dbReference type="Proteomes" id="UP001360560">
    <property type="component" value="Unassembled WGS sequence"/>
</dbReference>
<sequence length="87" mass="10386">MATLDPSGYKNVTLFGWWIHDISLINNQHWNIIWIFSFTHSRTPKPNDTYVDYPYDSKNNLKVQCLHTKNKSEWHQFSQAVQHHVSE</sequence>
<dbReference type="GeneID" id="90074860"/>
<dbReference type="EMBL" id="BTFZ01000011">
    <property type="protein sequence ID" value="GMM36885.1"/>
    <property type="molecule type" value="Genomic_DNA"/>
</dbReference>
<proteinExistence type="predicted"/>
<accession>A0AAV5QQR9</accession>
<organism evidence="1 2">
    <name type="scientific">Saccharomycopsis crataegensis</name>
    <dbReference type="NCBI Taxonomy" id="43959"/>
    <lineage>
        <taxon>Eukaryota</taxon>
        <taxon>Fungi</taxon>
        <taxon>Dikarya</taxon>
        <taxon>Ascomycota</taxon>
        <taxon>Saccharomycotina</taxon>
        <taxon>Saccharomycetes</taxon>
        <taxon>Saccharomycopsidaceae</taxon>
        <taxon>Saccharomycopsis</taxon>
    </lineage>
</organism>
<dbReference type="AlphaFoldDB" id="A0AAV5QQR9"/>
<protein>
    <submittedName>
        <fullName evidence="1">Uncharacterized protein</fullName>
    </submittedName>
</protein>
<keyword evidence="2" id="KW-1185">Reference proteome</keyword>
<dbReference type="RefSeq" id="XP_064853881.1">
    <property type="nucleotide sequence ID" value="XM_064997809.1"/>
</dbReference>
<gene>
    <name evidence="1" type="ORF">DASC09_042100</name>
</gene>
<comment type="caution">
    <text evidence="1">The sequence shown here is derived from an EMBL/GenBank/DDBJ whole genome shotgun (WGS) entry which is preliminary data.</text>
</comment>
<evidence type="ECO:0000313" key="1">
    <source>
        <dbReference type="EMBL" id="GMM36885.1"/>
    </source>
</evidence>